<dbReference type="PANTHER" id="PTHR43390">
    <property type="entry name" value="SIGNAL PEPTIDASE I"/>
    <property type="match status" value="1"/>
</dbReference>
<dbReference type="GO" id="GO:0006465">
    <property type="term" value="P:signal peptide processing"/>
    <property type="evidence" value="ECO:0007669"/>
    <property type="project" value="InterPro"/>
</dbReference>
<dbReference type="PRINTS" id="PR00727">
    <property type="entry name" value="LEADERPTASE"/>
</dbReference>
<keyword evidence="6" id="KW-1133">Transmembrane helix</keyword>
<keyword evidence="6" id="KW-0645">Protease</keyword>
<dbReference type="Gene3D" id="2.10.109.10">
    <property type="entry name" value="Umud Fragment, subunit A"/>
    <property type="match status" value="1"/>
</dbReference>
<dbReference type="EMBL" id="PEYW01000045">
    <property type="protein sequence ID" value="PIS20584.1"/>
    <property type="molecule type" value="Genomic_DNA"/>
</dbReference>
<dbReference type="PROSITE" id="PS00761">
    <property type="entry name" value="SPASE_I_3"/>
    <property type="match status" value="1"/>
</dbReference>
<evidence type="ECO:0000256" key="1">
    <source>
        <dbReference type="ARBA" id="ARBA00000677"/>
    </source>
</evidence>
<dbReference type="Proteomes" id="UP000231414">
    <property type="component" value="Unassembled WGS sequence"/>
</dbReference>
<dbReference type="GO" id="GO:0004252">
    <property type="term" value="F:serine-type endopeptidase activity"/>
    <property type="evidence" value="ECO:0007669"/>
    <property type="project" value="InterPro"/>
</dbReference>
<comment type="catalytic activity">
    <reaction evidence="1 6">
        <text>Cleavage of hydrophobic, N-terminal signal or leader sequences from secreted and periplasmic proteins.</text>
        <dbReference type="EC" id="3.4.21.89"/>
    </reaction>
</comment>
<gene>
    <name evidence="8" type="primary">lepB</name>
    <name evidence="8" type="ORF">COT52_03095</name>
</gene>
<evidence type="ECO:0000256" key="2">
    <source>
        <dbReference type="ARBA" id="ARBA00009370"/>
    </source>
</evidence>
<keyword evidence="6" id="KW-0812">Transmembrane</keyword>
<feature type="domain" description="Peptidase S26" evidence="7">
    <location>
        <begin position="16"/>
        <end position="182"/>
    </location>
</feature>
<dbReference type="Pfam" id="PF10502">
    <property type="entry name" value="Peptidase_S26"/>
    <property type="match status" value="1"/>
</dbReference>
<name>A0A2H0X6N0_UNCKA</name>
<evidence type="ECO:0000256" key="5">
    <source>
        <dbReference type="PIRSR" id="PIRSR600223-1"/>
    </source>
</evidence>
<comment type="subcellular location">
    <subcellularLocation>
        <location evidence="6">Membrane</location>
        <topology evidence="6">Single-pass type II membrane protein</topology>
    </subcellularLocation>
</comment>
<feature type="active site" evidence="5">
    <location>
        <position position="89"/>
    </location>
</feature>
<dbReference type="InterPro" id="IPR036286">
    <property type="entry name" value="LexA/Signal_pep-like_sf"/>
</dbReference>
<evidence type="ECO:0000313" key="9">
    <source>
        <dbReference type="Proteomes" id="UP000231414"/>
    </source>
</evidence>
<keyword evidence="6" id="KW-0472">Membrane</keyword>
<dbReference type="InterPro" id="IPR019533">
    <property type="entry name" value="Peptidase_S26"/>
</dbReference>
<feature type="active site" evidence="5">
    <location>
        <position position="46"/>
    </location>
</feature>
<dbReference type="CDD" id="cd06530">
    <property type="entry name" value="S26_SPase_I"/>
    <property type="match status" value="1"/>
</dbReference>
<comment type="similarity">
    <text evidence="2 6">Belongs to the peptidase S26 family.</text>
</comment>
<evidence type="ECO:0000313" key="8">
    <source>
        <dbReference type="EMBL" id="PIS20584.1"/>
    </source>
</evidence>
<feature type="transmembrane region" description="Helical" evidence="6">
    <location>
        <begin position="12"/>
        <end position="36"/>
    </location>
</feature>
<dbReference type="GO" id="GO:0009003">
    <property type="term" value="F:signal peptidase activity"/>
    <property type="evidence" value="ECO:0007669"/>
    <property type="project" value="UniProtKB-EC"/>
</dbReference>
<dbReference type="PANTHER" id="PTHR43390:SF1">
    <property type="entry name" value="CHLOROPLAST PROCESSING PEPTIDASE"/>
    <property type="match status" value="1"/>
</dbReference>
<accession>A0A2H0X6N0</accession>
<keyword evidence="4 6" id="KW-0378">Hydrolase</keyword>
<protein>
    <recommendedName>
        <fullName evidence="3 6">Signal peptidase I</fullName>
        <ecNumber evidence="3 6">3.4.21.89</ecNumber>
    </recommendedName>
</protein>
<dbReference type="InterPro" id="IPR019758">
    <property type="entry name" value="Pept_S26A_signal_pept_1_CS"/>
</dbReference>
<dbReference type="InterPro" id="IPR000223">
    <property type="entry name" value="Pept_S26A_signal_pept_1"/>
</dbReference>
<evidence type="ECO:0000256" key="3">
    <source>
        <dbReference type="ARBA" id="ARBA00013208"/>
    </source>
</evidence>
<dbReference type="EC" id="3.4.21.89" evidence="3 6"/>
<dbReference type="GO" id="GO:0016020">
    <property type="term" value="C:membrane"/>
    <property type="evidence" value="ECO:0007669"/>
    <property type="project" value="UniProtKB-SubCell"/>
</dbReference>
<dbReference type="NCBIfam" id="TIGR02227">
    <property type="entry name" value="sigpep_I_bact"/>
    <property type="match status" value="1"/>
</dbReference>
<comment type="caution">
    <text evidence="8">The sequence shown here is derived from an EMBL/GenBank/DDBJ whole genome shotgun (WGS) entry which is preliminary data.</text>
</comment>
<evidence type="ECO:0000256" key="6">
    <source>
        <dbReference type="RuleBase" id="RU362042"/>
    </source>
</evidence>
<proteinExistence type="inferred from homology"/>
<organism evidence="8 9">
    <name type="scientific">candidate division WWE3 bacterium CG08_land_8_20_14_0_20_43_13</name>
    <dbReference type="NCBI Taxonomy" id="1975087"/>
    <lineage>
        <taxon>Bacteria</taxon>
        <taxon>Katanobacteria</taxon>
    </lineage>
</organism>
<sequence length="199" mass="23062">MQKLQKIAQAFGMFILDTIEVFAVAAAIFAILYLFIVQPHNVDGSSMEPNFHNGQYMLTNKYIYRFNPYQRGDVIIFKYPEKPTDDFIKRIIGLPGESFKIEDGHTTIFNEKNPQGIVLEEDYLKDDEITNGGRAFPEGVKIKIPEEKLLVMGDNRQHSSDSREWGFVPFNLVVGKAWFCYYPLNTFGLIEQFQYRQNL</sequence>
<evidence type="ECO:0000256" key="4">
    <source>
        <dbReference type="ARBA" id="ARBA00022801"/>
    </source>
</evidence>
<dbReference type="SUPFAM" id="SSF51306">
    <property type="entry name" value="LexA/Signal peptidase"/>
    <property type="match status" value="1"/>
</dbReference>
<evidence type="ECO:0000259" key="7">
    <source>
        <dbReference type="Pfam" id="PF10502"/>
    </source>
</evidence>
<reference evidence="9" key="1">
    <citation type="submission" date="2017-09" db="EMBL/GenBank/DDBJ databases">
        <title>Depth-based differentiation of microbial function through sediment-hosted aquifers and enrichment of novel symbionts in the deep terrestrial subsurface.</title>
        <authorList>
            <person name="Probst A.J."/>
            <person name="Ladd B."/>
            <person name="Jarett J.K."/>
            <person name="Geller-Mcgrath D.E."/>
            <person name="Sieber C.M.K."/>
            <person name="Emerson J.B."/>
            <person name="Anantharaman K."/>
            <person name="Thomas B.C."/>
            <person name="Malmstrom R."/>
            <person name="Stieglmeier M."/>
            <person name="Klingl A."/>
            <person name="Woyke T."/>
            <person name="Ryan C.M."/>
            <person name="Banfield J.F."/>
        </authorList>
    </citation>
    <scope>NUCLEOTIDE SEQUENCE [LARGE SCALE GENOMIC DNA]</scope>
</reference>
<dbReference type="AlphaFoldDB" id="A0A2H0X6N0"/>